<dbReference type="EMBL" id="JANBUN010002070">
    <property type="protein sequence ID" value="KAJ2795752.1"/>
    <property type="molecule type" value="Genomic_DNA"/>
</dbReference>
<reference evidence="1" key="1">
    <citation type="submission" date="2022-07" db="EMBL/GenBank/DDBJ databases">
        <title>Phylogenomic reconstructions and comparative analyses of Kickxellomycotina fungi.</title>
        <authorList>
            <person name="Reynolds N.K."/>
            <person name="Stajich J.E."/>
            <person name="Barry K."/>
            <person name="Grigoriev I.V."/>
            <person name="Crous P."/>
            <person name="Smith M.E."/>
        </authorList>
    </citation>
    <scope>NUCLEOTIDE SEQUENCE</scope>
    <source>
        <strain evidence="1">BCRC 34780</strain>
    </source>
</reference>
<gene>
    <name evidence="1" type="ORF">H4R21_004985</name>
</gene>
<keyword evidence="2" id="KW-1185">Reference proteome</keyword>
<organism evidence="1 2">
    <name type="scientific">Coemansia helicoidea</name>
    <dbReference type="NCBI Taxonomy" id="1286919"/>
    <lineage>
        <taxon>Eukaryota</taxon>
        <taxon>Fungi</taxon>
        <taxon>Fungi incertae sedis</taxon>
        <taxon>Zoopagomycota</taxon>
        <taxon>Kickxellomycotina</taxon>
        <taxon>Kickxellomycetes</taxon>
        <taxon>Kickxellales</taxon>
        <taxon>Kickxellaceae</taxon>
        <taxon>Coemansia</taxon>
    </lineage>
</organism>
<accession>A0ACC1KUW4</accession>
<comment type="caution">
    <text evidence="1">The sequence shown here is derived from an EMBL/GenBank/DDBJ whole genome shotgun (WGS) entry which is preliminary data.</text>
</comment>
<sequence>MFDYPPVHTFGPQTSAGHCGRAVVEIAKRRRHDISIGLQSALSTVYAVELVFYFVRLRHLTNKNMAAWRASLMLLLLALDIAFIWLTVRNKRQADLFARSAVVRRNVSVFHGFPAPGAARPTAPQADPHRELPPYNVALSNLDPHVGGRGFMDARHATANEPPPPPPPVSVLGGPRSHLNTPITG</sequence>
<evidence type="ECO:0000313" key="2">
    <source>
        <dbReference type="Proteomes" id="UP001140087"/>
    </source>
</evidence>
<evidence type="ECO:0000313" key="1">
    <source>
        <dbReference type="EMBL" id="KAJ2795752.1"/>
    </source>
</evidence>
<dbReference type="Proteomes" id="UP001140087">
    <property type="component" value="Unassembled WGS sequence"/>
</dbReference>
<protein>
    <submittedName>
        <fullName evidence="1">Uncharacterized protein</fullName>
    </submittedName>
</protein>
<name>A0ACC1KUW4_9FUNG</name>
<proteinExistence type="predicted"/>